<evidence type="ECO:0000313" key="4">
    <source>
        <dbReference type="Proteomes" id="UP001215598"/>
    </source>
</evidence>
<feature type="signal peptide" evidence="2">
    <location>
        <begin position="1"/>
        <end position="20"/>
    </location>
</feature>
<dbReference type="Proteomes" id="UP001215598">
    <property type="component" value="Unassembled WGS sequence"/>
</dbReference>
<evidence type="ECO:0000256" key="2">
    <source>
        <dbReference type="SAM" id="SignalP"/>
    </source>
</evidence>
<name>A0AAD7GMG9_9AGAR</name>
<evidence type="ECO:0000313" key="3">
    <source>
        <dbReference type="EMBL" id="KAJ7701598.1"/>
    </source>
</evidence>
<feature type="region of interest" description="Disordered" evidence="1">
    <location>
        <begin position="538"/>
        <end position="567"/>
    </location>
</feature>
<accession>A0AAD7GMG9</accession>
<feature type="chain" id="PRO_5042042919" evidence="2">
    <location>
        <begin position="21"/>
        <end position="759"/>
    </location>
</feature>
<dbReference type="EMBL" id="JARKIB010000531">
    <property type="protein sequence ID" value="KAJ7701598.1"/>
    <property type="molecule type" value="Genomic_DNA"/>
</dbReference>
<keyword evidence="4" id="KW-1185">Reference proteome</keyword>
<evidence type="ECO:0000256" key="1">
    <source>
        <dbReference type="SAM" id="MobiDB-lite"/>
    </source>
</evidence>
<gene>
    <name evidence="3" type="ORF">B0H16DRAFT_1348127</name>
</gene>
<keyword evidence="2" id="KW-0732">Signal</keyword>
<sequence length="759" mass="83634">IRLWCLTIPVPGVAPIIVAAIPIANDLKADALLNYLIQVVNGLLDNKIKVISYACDGTQIERSVQDMFVKWAPDRIEHLIKDPRGQAPPVRIVTAVVRGQVICMIQDAKHALKTFRNNLFSGARLLALGSYTAIYSRIREMAFADGSPLFHRDVEKLDRQDDNAATRLFSADTLKYLADHHPEYLGEIIYLFIFGELIDAYQNRSIPHAERVKLVLRARYFLDSWSASLDISGYSKSVYFLSREAVDITRIIIEGYLTLVYIHRDSVDGIFPLPPWLHSSEACEHIFGESRRIVKDFTMLDFLYMIPKLRVKIRSAVLRAKASDSKARATGYSHTYFDNTGLDILALSTFPSDDDIDLVAAEAAEESDSLIALLGLAPSQLHAGMTPTVPILPGITYSSLWYNAEEDSEPDSDADSISEAQQLQDLIDKAEVSVASRSHRQDKELLNLTSAALALTADDMIKITCFLTVDLATLAMAMRTSEAIDFDYLVELRRRHQTIQAARGVRTRIVDRSSEKAKQDSLRQQLIKKLHLAVKEEQDHATGTGLERNARWHAPAPGGRGAKESEATLPAGNSANAASTATAVAKAAAGRRKSVFTKAGVPRLAEVINARVTVFRPIRIGDYGVVLTGRGVMIGCVFQMHAKGGGKNGTHHPVTDSANISALSKISVQIFEKLHGAQFRAIPTATAILQTKEFAHIQPINFLCLLSTSPKIVPTGLELGLEDAERFKTLSGGLSKLNEALKLFRKRDKGEDAENDGNM</sequence>
<proteinExistence type="predicted"/>
<organism evidence="3 4">
    <name type="scientific">Mycena metata</name>
    <dbReference type="NCBI Taxonomy" id="1033252"/>
    <lineage>
        <taxon>Eukaryota</taxon>
        <taxon>Fungi</taxon>
        <taxon>Dikarya</taxon>
        <taxon>Basidiomycota</taxon>
        <taxon>Agaricomycotina</taxon>
        <taxon>Agaricomycetes</taxon>
        <taxon>Agaricomycetidae</taxon>
        <taxon>Agaricales</taxon>
        <taxon>Marasmiineae</taxon>
        <taxon>Mycenaceae</taxon>
        <taxon>Mycena</taxon>
    </lineage>
</organism>
<comment type="caution">
    <text evidence="3">The sequence shown here is derived from an EMBL/GenBank/DDBJ whole genome shotgun (WGS) entry which is preliminary data.</text>
</comment>
<reference evidence="3" key="1">
    <citation type="submission" date="2023-03" db="EMBL/GenBank/DDBJ databases">
        <title>Massive genome expansion in bonnet fungi (Mycena s.s.) driven by repeated elements and novel gene families across ecological guilds.</title>
        <authorList>
            <consortium name="Lawrence Berkeley National Laboratory"/>
            <person name="Harder C.B."/>
            <person name="Miyauchi S."/>
            <person name="Viragh M."/>
            <person name="Kuo A."/>
            <person name="Thoen E."/>
            <person name="Andreopoulos B."/>
            <person name="Lu D."/>
            <person name="Skrede I."/>
            <person name="Drula E."/>
            <person name="Henrissat B."/>
            <person name="Morin E."/>
            <person name="Kohler A."/>
            <person name="Barry K."/>
            <person name="LaButti K."/>
            <person name="Morin E."/>
            <person name="Salamov A."/>
            <person name="Lipzen A."/>
            <person name="Mereny Z."/>
            <person name="Hegedus B."/>
            <person name="Baldrian P."/>
            <person name="Stursova M."/>
            <person name="Weitz H."/>
            <person name="Taylor A."/>
            <person name="Grigoriev I.V."/>
            <person name="Nagy L.G."/>
            <person name="Martin F."/>
            <person name="Kauserud H."/>
        </authorList>
    </citation>
    <scope>NUCLEOTIDE SEQUENCE</scope>
    <source>
        <strain evidence="3">CBHHK182m</strain>
    </source>
</reference>
<feature type="non-terminal residue" evidence="3">
    <location>
        <position position="1"/>
    </location>
</feature>
<protein>
    <submittedName>
        <fullName evidence="3">Uncharacterized protein</fullName>
    </submittedName>
</protein>
<dbReference type="AlphaFoldDB" id="A0AAD7GMG9"/>